<proteinExistence type="predicted"/>
<dbReference type="Proteomes" id="UP000092444">
    <property type="component" value="Unassembled WGS sequence"/>
</dbReference>
<dbReference type="InterPro" id="IPR059153">
    <property type="entry name" value="NSD_PHD-1st"/>
</dbReference>
<evidence type="ECO:0000259" key="2">
    <source>
        <dbReference type="Pfam" id="PF23011"/>
    </source>
</evidence>
<feature type="region of interest" description="Disordered" evidence="1">
    <location>
        <begin position="45"/>
        <end position="74"/>
    </location>
</feature>
<dbReference type="InterPro" id="IPR013083">
    <property type="entry name" value="Znf_RING/FYVE/PHD"/>
</dbReference>
<organism evidence="3 4">
    <name type="scientific">Glossina morsitans morsitans</name>
    <name type="common">Savannah tsetse fly</name>
    <dbReference type="NCBI Taxonomy" id="37546"/>
    <lineage>
        <taxon>Eukaryota</taxon>
        <taxon>Metazoa</taxon>
        <taxon>Ecdysozoa</taxon>
        <taxon>Arthropoda</taxon>
        <taxon>Hexapoda</taxon>
        <taxon>Insecta</taxon>
        <taxon>Pterygota</taxon>
        <taxon>Neoptera</taxon>
        <taxon>Endopterygota</taxon>
        <taxon>Diptera</taxon>
        <taxon>Brachycera</taxon>
        <taxon>Muscomorpha</taxon>
        <taxon>Hippoboscoidea</taxon>
        <taxon>Glossinidae</taxon>
        <taxon>Glossina</taxon>
    </lineage>
</organism>
<accession>A0A1B0FG40</accession>
<evidence type="ECO:0000313" key="4">
    <source>
        <dbReference type="Proteomes" id="UP000092444"/>
    </source>
</evidence>
<name>A0A1B0FG40_GLOMM</name>
<sequence length="106" mass="11944">MANRKKSISYDGSDLSCSQCKNSYHLECINLKRQPRYNFVCKECKPSAEGSRKRKIRANDSSSESENDEYEEDETPPLLLLASLILVAKKPNDDCLPLSCGKLVID</sequence>
<evidence type="ECO:0000313" key="3">
    <source>
        <dbReference type="EnsemblMetazoa" id="GMOY002741-PA"/>
    </source>
</evidence>
<feature type="compositionally biased region" description="Acidic residues" evidence="1">
    <location>
        <begin position="63"/>
        <end position="74"/>
    </location>
</feature>
<dbReference type="EMBL" id="CCAG010017880">
    <property type="status" value="NOT_ANNOTATED_CDS"/>
    <property type="molecule type" value="Genomic_DNA"/>
</dbReference>
<dbReference type="EnsemblMetazoa" id="GMOY002741-RA">
    <property type="protein sequence ID" value="GMOY002741-PA"/>
    <property type="gene ID" value="GMOY002741"/>
</dbReference>
<dbReference type="Pfam" id="PF23011">
    <property type="entry name" value="PHD-1st_NSD"/>
    <property type="match status" value="1"/>
</dbReference>
<protein>
    <recommendedName>
        <fullName evidence="2">Histone-lysine N-methyltransferase NSD-like PHD zinc finger 1 domain-containing protein</fullName>
    </recommendedName>
</protein>
<evidence type="ECO:0000256" key="1">
    <source>
        <dbReference type="SAM" id="MobiDB-lite"/>
    </source>
</evidence>
<dbReference type="InterPro" id="IPR011011">
    <property type="entry name" value="Znf_FYVE_PHD"/>
</dbReference>
<feature type="domain" description="Histone-lysine N-methyltransferase NSD-like PHD zinc finger 1" evidence="2">
    <location>
        <begin position="12"/>
        <end position="45"/>
    </location>
</feature>
<reference evidence="3" key="1">
    <citation type="submission" date="2020-05" db="UniProtKB">
        <authorList>
            <consortium name="EnsemblMetazoa"/>
        </authorList>
    </citation>
    <scope>IDENTIFICATION</scope>
    <source>
        <strain evidence="3">Yale</strain>
    </source>
</reference>
<keyword evidence="4" id="KW-1185">Reference proteome</keyword>
<dbReference type="VEuPathDB" id="VectorBase:GMOY002741"/>
<dbReference type="SUPFAM" id="SSF57903">
    <property type="entry name" value="FYVE/PHD zinc finger"/>
    <property type="match status" value="1"/>
</dbReference>
<dbReference type="STRING" id="37546.A0A1B0FG40"/>
<dbReference type="Gene3D" id="3.30.40.10">
    <property type="entry name" value="Zinc/RING finger domain, C3HC4 (zinc finger)"/>
    <property type="match status" value="1"/>
</dbReference>
<dbReference type="AlphaFoldDB" id="A0A1B0FG40"/>